<dbReference type="EMBL" id="VCQV01000021">
    <property type="protein sequence ID" value="TWP35195.1"/>
    <property type="molecule type" value="Genomic_DNA"/>
</dbReference>
<comment type="caution">
    <text evidence="4">The sequence shown here is derived from an EMBL/GenBank/DDBJ whole genome shotgun (WGS) entry which is preliminary data.</text>
</comment>
<dbReference type="PANTHER" id="PTHR42736:SF1">
    <property type="entry name" value="PROTEIN-GLUTAMINE GAMMA-GLUTAMYLTRANSFERASE"/>
    <property type="match status" value="1"/>
</dbReference>
<dbReference type="SMART" id="SM00460">
    <property type="entry name" value="TGc"/>
    <property type="match status" value="1"/>
</dbReference>
<reference evidence="4 5" key="2">
    <citation type="submission" date="2019-08" db="EMBL/GenBank/DDBJ databases">
        <title>Jejuicoccus antrihumi gen. nov., sp. nov., a new member of the family Dermacoccaceae isolated from a cave.</title>
        <authorList>
            <person name="Schumann P."/>
            <person name="Kim I.S."/>
        </authorList>
    </citation>
    <scope>NUCLEOTIDE SEQUENCE [LARGE SCALE GENOMIC DNA]</scope>
    <source>
        <strain evidence="4 5">C5-26</strain>
    </source>
</reference>
<feature type="compositionally biased region" description="Low complexity" evidence="1">
    <location>
        <begin position="592"/>
        <end position="608"/>
    </location>
</feature>
<sequence>MASRHRSRRHGNLGGLGDREQPQPAPNGRPMTRARVTEGLLAALGTLAAAWPLTTLLTGEHWLWRLILLVLLVSGLGMAARATGTARGVVVLTQVTGLLLVVFLLDLEQHLGMHALAQQIAGLIEDANHTLVTYTAPAPVTPGLEFVLSLIVPTLAIAVDLLAVTFRRPAAAGIPLLGVFMLSASNAATGLNPAYFVAVAVIWLSMVAHGSSRQMLSWASTRARPSTPMTFENRFNISGHAALARGLGVASLVLALVLPAALPSSTPHFFANGLSRSTDSGGSGPGSMFGSEADIAKDLRAQGTAPVLVFRTNDASPPPLRVLATSRYTGGQWNLRPPSTHLVRGRDNTKLQTDGTATTAASQTYSLQVSSSTIGAPQFAAPFPVRTANLGSVPWRFDGSTGQIVPSGPASSYSLTYERLGDDDQPSGSGGRPNAADELALPTEARARVVALAEKIGGRTSFDSAIAIQDYLRSGSFTYSLSLAPRRKASDGRPLDPLSNFLVTRKGYCIQFATAMIMLARADGIPARLAVGFLPGQQDSSGAYHVVKSDAHAWPELWFPGMGWTRFEPTPGARSGAPPLYAIPTQPDQALSSPSPSASAPTPSRRAPVLPAAPTSHATTDSGLGVWSTVGIGVLVALVILLLLLILPGLAWARRHRIVSGSAGRTNRLEAEWTVLQSRLDDLGIAAPDDRSPRALEDYYRRRGELGSPRDDDALHRAARTLERARYAPPGDRPQSLAKDSQEVLRQVRAGVPSGQRVKAWLLPATGRRAVSGALRAVAALPTRLLRRRRPE</sequence>
<keyword evidence="2" id="KW-0812">Transmembrane</keyword>
<feature type="region of interest" description="Disordered" evidence="1">
    <location>
        <begin position="575"/>
        <end position="619"/>
    </location>
</feature>
<evidence type="ECO:0000313" key="5">
    <source>
        <dbReference type="Proteomes" id="UP000320244"/>
    </source>
</evidence>
<dbReference type="SUPFAM" id="SSF54001">
    <property type="entry name" value="Cysteine proteinases"/>
    <property type="match status" value="1"/>
</dbReference>
<feature type="region of interest" description="Disordered" evidence="1">
    <location>
        <begin position="1"/>
        <end position="31"/>
    </location>
</feature>
<keyword evidence="2" id="KW-0472">Membrane</keyword>
<feature type="transmembrane region" description="Helical" evidence="2">
    <location>
        <begin position="62"/>
        <end position="79"/>
    </location>
</feature>
<evidence type="ECO:0000259" key="3">
    <source>
        <dbReference type="SMART" id="SM00460"/>
    </source>
</evidence>
<protein>
    <submittedName>
        <fullName evidence="4">Transglutaminase domain-containing protein</fullName>
    </submittedName>
</protein>
<gene>
    <name evidence="4" type="ORF">FGL98_14810</name>
</gene>
<evidence type="ECO:0000313" key="4">
    <source>
        <dbReference type="EMBL" id="TWP35195.1"/>
    </source>
</evidence>
<feature type="transmembrane region" description="Helical" evidence="2">
    <location>
        <begin position="624"/>
        <end position="647"/>
    </location>
</feature>
<dbReference type="InterPro" id="IPR021878">
    <property type="entry name" value="TgpA_N"/>
</dbReference>
<feature type="transmembrane region" description="Helical" evidence="2">
    <location>
        <begin position="39"/>
        <end position="56"/>
    </location>
</feature>
<feature type="compositionally biased region" description="Basic residues" evidence="1">
    <location>
        <begin position="1"/>
        <end position="11"/>
    </location>
</feature>
<name>A0A563DYB8_9MICO</name>
<evidence type="ECO:0000256" key="1">
    <source>
        <dbReference type="SAM" id="MobiDB-lite"/>
    </source>
</evidence>
<accession>A0A563DYB8</accession>
<dbReference type="OrthoDB" id="9804023at2"/>
<organism evidence="4 5">
    <name type="scientific">Leekyejoonella antrihumi</name>
    <dbReference type="NCBI Taxonomy" id="1660198"/>
    <lineage>
        <taxon>Bacteria</taxon>
        <taxon>Bacillati</taxon>
        <taxon>Actinomycetota</taxon>
        <taxon>Actinomycetes</taxon>
        <taxon>Micrococcales</taxon>
        <taxon>Dermacoccaceae</taxon>
        <taxon>Leekyejoonella</taxon>
    </lineage>
</organism>
<reference evidence="4 5" key="1">
    <citation type="submission" date="2019-05" db="EMBL/GenBank/DDBJ databases">
        <authorList>
            <person name="Lee S.D."/>
        </authorList>
    </citation>
    <scope>NUCLEOTIDE SEQUENCE [LARGE SCALE GENOMIC DNA]</scope>
    <source>
        <strain evidence="4 5">C5-26</strain>
    </source>
</reference>
<dbReference type="Gene3D" id="3.10.620.30">
    <property type="match status" value="1"/>
</dbReference>
<dbReference type="Pfam" id="PF11992">
    <property type="entry name" value="TgpA_N"/>
    <property type="match status" value="1"/>
</dbReference>
<dbReference type="AlphaFoldDB" id="A0A563DYB8"/>
<dbReference type="InterPro" id="IPR002931">
    <property type="entry name" value="Transglutaminase-like"/>
</dbReference>
<feature type="transmembrane region" description="Helical" evidence="2">
    <location>
        <begin position="242"/>
        <end position="262"/>
    </location>
</feature>
<evidence type="ECO:0000256" key="2">
    <source>
        <dbReference type="SAM" id="Phobius"/>
    </source>
</evidence>
<feature type="transmembrane region" description="Helical" evidence="2">
    <location>
        <begin position="170"/>
        <end position="188"/>
    </location>
</feature>
<feature type="region of interest" description="Disordered" evidence="1">
    <location>
        <begin position="415"/>
        <end position="440"/>
    </location>
</feature>
<feature type="domain" description="Transglutaminase-like" evidence="3">
    <location>
        <begin position="501"/>
        <end position="571"/>
    </location>
</feature>
<dbReference type="Proteomes" id="UP000320244">
    <property type="component" value="Unassembled WGS sequence"/>
</dbReference>
<dbReference type="Pfam" id="PF01841">
    <property type="entry name" value="Transglut_core"/>
    <property type="match status" value="1"/>
</dbReference>
<keyword evidence="5" id="KW-1185">Reference proteome</keyword>
<dbReference type="InterPro" id="IPR038765">
    <property type="entry name" value="Papain-like_cys_pep_sf"/>
</dbReference>
<feature type="transmembrane region" description="Helical" evidence="2">
    <location>
        <begin position="86"/>
        <end position="105"/>
    </location>
</feature>
<keyword evidence="2" id="KW-1133">Transmembrane helix</keyword>
<feature type="transmembrane region" description="Helical" evidence="2">
    <location>
        <begin position="146"/>
        <end position="163"/>
    </location>
</feature>
<dbReference type="InterPro" id="IPR052901">
    <property type="entry name" value="Bact_TGase-like"/>
</dbReference>
<proteinExistence type="predicted"/>
<feature type="transmembrane region" description="Helical" evidence="2">
    <location>
        <begin position="194"/>
        <end position="212"/>
    </location>
</feature>
<dbReference type="PANTHER" id="PTHR42736">
    <property type="entry name" value="PROTEIN-GLUTAMINE GAMMA-GLUTAMYLTRANSFERASE"/>
    <property type="match status" value="1"/>
</dbReference>